<dbReference type="GeneID" id="108839019"/>
<dbReference type="InterPro" id="IPR036047">
    <property type="entry name" value="F-box-like_dom_sf"/>
</dbReference>
<dbReference type="InterPro" id="IPR032675">
    <property type="entry name" value="LRR_dom_sf"/>
</dbReference>
<dbReference type="SMART" id="SM00579">
    <property type="entry name" value="FBD"/>
    <property type="match status" value="1"/>
</dbReference>
<evidence type="ECO:0000259" key="1">
    <source>
        <dbReference type="SMART" id="SM00579"/>
    </source>
</evidence>
<dbReference type="KEGG" id="rsz:108839019"/>
<dbReference type="RefSeq" id="XP_056861259.1">
    <property type="nucleotide sequence ID" value="XM_057005279.1"/>
</dbReference>
<reference evidence="2" key="1">
    <citation type="journal article" date="2019" name="Database">
        <title>The radish genome database (RadishGD): an integrated information resource for radish genomics.</title>
        <authorList>
            <person name="Yu H.J."/>
            <person name="Baek S."/>
            <person name="Lee Y.J."/>
            <person name="Cho A."/>
            <person name="Mun J.H."/>
        </authorList>
    </citation>
    <scope>NUCLEOTIDE SEQUENCE [LARGE SCALE GENOMIC DNA]</scope>
    <source>
        <strain evidence="2">cv. WK10039</strain>
    </source>
</reference>
<name>A0A9W3DBP9_RAPSA</name>
<gene>
    <name evidence="3 4 5" type="primary">LOC108839019</name>
</gene>
<dbReference type="OrthoDB" id="1094345at2759"/>
<dbReference type="Pfam" id="PF24758">
    <property type="entry name" value="LRR_At5g56370"/>
    <property type="match status" value="1"/>
</dbReference>
<dbReference type="InterPro" id="IPR001810">
    <property type="entry name" value="F-box_dom"/>
</dbReference>
<dbReference type="Pfam" id="PF00646">
    <property type="entry name" value="F-box"/>
    <property type="match status" value="1"/>
</dbReference>
<dbReference type="SUPFAM" id="SSF52047">
    <property type="entry name" value="RNI-like"/>
    <property type="match status" value="1"/>
</dbReference>
<dbReference type="AlphaFoldDB" id="A0A9W3DBP9"/>
<evidence type="ECO:0000313" key="5">
    <source>
        <dbReference type="RefSeq" id="XP_056861261.1"/>
    </source>
</evidence>
<dbReference type="InterPro" id="IPR055411">
    <property type="entry name" value="LRR_FXL15/At3g58940/PEG3-like"/>
</dbReference>
<dbReference type="InterPro" id="IPR006566">
    <property type="entry name" value="FBD"/>
</dbReference>
<dbReference type="Pfam" id="PF08387">
    <property type="entry name" value="FBD"/>
    <property type="match status" value="1"/>
</dbReference>
<evidence type="ECO:0000313" key="3">
    <source>
        <dbReference type="RefSeq" id="XP_056861259.1"/>
    </source>
</evidence>
<dbReference type="Proteomes" id="UP000504610">
    <property type="component" value="Chromosome 3"/>
</dbReference>
<reference evidence="3 4" key="2">
    <citation type="submission" date="2025-04" db="UniProtKB">
        <authorList>
            <consortium name="RefSeq"/>
        </authorList>
    </citation>
    <scope>IDENTIFICATION</scope>
    <source>
        <tissue evidence="3 4">Leaf</tissue>
    </source>
</reference>
<dbReference type="SUPFAM" id="SSF81383">
    <property type="entry name" value="F-box domain"/>
    <property type="match status" value="1"/>
</dbReference>
<dbReference type="CDD" id="cd22160">
    <property type="entry name" value="F-box_AtFBL13-like"/>
    <property type="match status" value="1"/>
</dbReference>
<organism evidence="2 5">
    <name type="scientific">Raphanus sativus</name>
    <name type="common">Radish</name>
    <name type="synonym">Raphanus raphanistrum var. sativus</name>
    <dbReference type="NCBI Taxonomy" id="3726"/>
    <lineage>
        <taxon>Eukaryota</taxon>
        <taxon>Viridiplantae</taxon>
        <taxon>Streptophyta</taxon>
        <taxon>Embryophyta</taxon>
        <taxon>Tracheophyta</taxon>
        <taxon>Spermatophyta</taxon>
        <taxon>Magnoliopsida</taxon>
        <taxon>eudicotyledons</taxon>
        <taxon>Gunneridae</taxon>
        <taxon>Pentapetalae</taxon>
        <taxon>rosids</taxon>
        <taxon>malvids</taxon>
        <taxon>Brassicales</taxon>
        <taxon>Brassicaceae</taxon>
        <taxon>Brassiceae</taxon>
        <taxon>Raphanus</taxon>
    </lineage>
</organism>
<feature type="domain" description="FBD" evidence="1">
    <location>
        <begin position="394"/>
        <end position="467"/>
    </location>
</feature>
<accession>A0A9W3DBP9</accession>
<dbReference type="RefSeq" id="XP_056861261.1">
    <property type="nucleotide sequence ID" value="XM_057005281.1"/>
</dbReference>
<dbReference type="PANTHER" id="PTHR31900">
    <property type="entry name" value="F-BOX/RNI SUPERFAMILY PROTEIN-RELATED"/>
    <property type="match status" value="1"/>
</dbReference>
<dbReference type="RefSeq" id="XP_056861260.1">
    <property type="nucleotide sequence ID" value="XM_057005280.1"/>
</dbReference>
<protein>
    <submittedName>
        <fullName evidence="3 4">F-box/FBD/LRR-repeat protein At5g18770</fullName>
    </submittedName>
</protein>
<proteinExistence type="predicted"/>
<keyword evidence="2" id="KW-1185">Reference proteome</keyword>
<evidence type="ECO:0000313" key="2">
    <source>
        <dbReference type="Proteomes" id="UP000504610"/>
    </source>
</evidence>
<dbReference type="Gene3D" id="1.20.1280.50">
    <property type="match status" value="1"/>
</dbReference>
<dbReference type="InterPro" id="IPR050232">
    <property type="entry name" value="FBL13/AtMIF1-like"/>
</dbReference>
<dbReference type="PANTHER" id="PTHR31900:SF25">
    <property type="entry name" value="FBD DOMAIN-CONTAINING PROTEIN"/>
    <property type="match status" value="1"/>
</dbReference>
<dbReference type="InterPro" id="IPR053781">
    <property type="entry name" value="F-box_AtFBL13-like"/>
</dbReference>
<dbReference type="Gene3D" id="3.80.10.10">
    <property type="entry name" value="Ribonuclease Inhibitor"/>
    <property type="match status" value="1"/>
</dbReference>
<evidence type="ECO:0000313" key="4">
    <source>
        <dbReference type="RefSeq" id="XP_056861260.1"/>
    </source>
</evidence>
<sequence>MEKLFYKSQKRLGVSSPSVREGEERVVTRGEDMISLLPEPLLCHILSFLTTEQAVWTSVLSSRWRHLWKWVPRLELDSFDFTNDKVCVDFIHKFLAFQGKPYLREFKLTIDHDAFDRDSEVSLYEPCLGRVDMRKLERFQVENRFGRGAFDDFRTPLTLSVCDALVCLKLHFVRLNDDLESLSLPCLKVMFLEDVVMPSDAAAEALISCSPVLEVLKICLSREDFVVALRVCSLSLKSFTLKRVEPIYPRGHSVLIDAPKLEYLSLMDFYHFRSFEIISKAESFKVDIDVEFEPMTDYLSEQKIIDNLLNNFSGVKDMTMSWRTLKFINSFYQTNPLPKFHGLTRLRATMRLNASPELLPIVLKSCPNLKHLTLELFVNYPIRWRSELSTVLPRCLVSSLESVEMESPVTEIATELDLARYFMKNSTTLKKLVLHLDESTGDQHKPGVLEQLVKFSKRYSLCLFEVLPVVPAPNPLPPGYVYVKSNRF</sequence>